<reference evidence="6 7" key="1">
    <citation type="submission" date="2023-09" db="EMBL/GenBank/DDBJ databases">
        <title>Xinfangfangia sedmenti sp. nov., isolated the sedment.</title>
        <authorList>
            <person name="Xu L."/>
        </authorList>
    </citation>
    <scope>NUCLEOTIDE SEQUENCE [LARGE SCALE GENOMIC DNA]</scope>
    <source>
        <strain evidence="6 7">LG-4</strain>
    </source>
</reference>
<accession>A0ABU1F2L2</accession>
<keyword evidence="4" id="KW-0804">Transcription</keyword>
<dbReference type="InterPro" id="IPR018060">
    <property type="entry name" value="HTH_AraC"/>
</dbReference>
<comment type="caution">
    <text evidence="6">The sequence shown here is derived from an EMBL/GenBank/DDBJ whole genome shotgun (WGS) entry which is preliminary data.</text>
</comment>
<keyword evidence="7" id="KW-1185">Reference proteome</keyword>
<keyword evidence="1" id="KW-0805">Transcription regulation</keyword>
<dbReference type="Gene3D" id="1.10.10.60">
    <property type="entry name" value="Homeodomain-like"/>
    <property type="match status" value="2"/>
</dbReference>
<evidence type="ECO:0000256" key="3">
    <source>
        <dbReference type="ARBA" id="ARBA00023159"/>
    </source>
</evidence>
<dbReference type="InterPro" id="IPR020449">
    <property type="entry name" value="Tscrpt_reg_AraC-type_HTH"/>
</dbReference>
<dbReference type="InterPro" id="IPR009057">
    <property type="entry name" value="Homeodomain-like_sf"/>
</dbReference>
<evidence type="ECO:0000256" key="4">
    <source>
        <dbReference type="ARBA" id="ARBA00023163"/>
    </source>
</evidence>
<dbReference type="SUPFAM" id="SSF46689">
    <property type="entry name" value="Homeodomain-like"/>
    <property type="match status" value="2"/>
</dbReference>
<dbReference type="PROSITE" id="PS00041">
    <property type="entry name" value="HTH_ARAC_FAMILY_1"/>
    <property type="match status" value="1"/>
</dbReference>
<dbReference type="EMBL" id="JAVKPH010000001">
    <property type="protein sequence ID" value="MDR5651101.1"/>
    <property type="molecule type" value="Genomic_DNA"/>
</dbReference>
<dbReference type="SMART" id="SM00342">
    <property type="entry name" value="HTH_ARAC"/>
    <property type="match status" value="1"/>
</dbReference>
<dbReference type="PRINTS" id="PR00032">
    <property type="entry name" value="HTHARAC"/>
</dbReference>
<gene>
    <name evidence="6" type="ORF">RGD00_00665</name>
</gene>
<keyword evidence="2" id="KW-0238">DNA-binding</keyword>
<name>A0ABU1F2L2_9RHOB</name>
<dbReference type="InterPro" id="IPR037923">
    <property type="entry name" value="HTH-like"/>
</dbReference>
<dbReference type="InterPro" id="IPR050204">
    <property type="entry name" value="AraC_XylS_family_regulators"/>
</dbReference>
<evidence type="ECO:0000313" key="6">
    <source>
        <dbReference type="EMBL" id="MDR5651101.1"/>
    </source>
</evidence>
<dbReference type="SUPFAM" id="SSF51215">
    <property type="entry name" value="Regulatory protein AraC"/>
    <property type="match status" value="1"/>
</dbReference>
<evidence type="ECO:0000256" key="2">
    <source>
        <dbReference type="ARBA" id="ARBA00023125"/>
    </source>
</evidence>
<dbReference type="Pfam" id="PF12833">
    <property type="entry name" value="HTH_18"/>
    <property type="match status" value="1"/>
</dbReference>
<dbReference type="InterPro" id="IPR018062">
    <property type="entry name" value="HTH_AraC-typ_CS"/>
</dbReference>
<protein>
    <submittedName>
        <fullName evidence="6">AraC family transcriptional regulator</fullName>
    </submittedName>
</protein>
<keyword evidence="3" id="KW-0010">Activator</keyword>
<dbReference type="InterPro" id="IPR003313">
    <property type="entry name" value="AraC-bd"/>
</dbReference>
<evidence type="ECO:0000256" key="1">
    <source>
        <dbReference type="ARBA" id="ARBA00023015"/>
    </source>
</evidence>
<proteinExistence type="predicted"/>
<dbReference type="PROSITE" id="PS01124">
    <property type="entry name" value="HTH_ARAC_FAMILY_2"/>
    <property type="match status" value="1"/>
</dbReference>
<dbReference type="Pfam" id="PF02311">
    <property type="entry name" value="AraC_binding"/>
    <property type="match status" value="1"/>
</dbReference>
<dbReference type="RefSeq" id="WP_310455149.1">
    <property type="nucleotide sequence ID" value="NZ_JAVKPH010000001.1"/>
</dbReference>
<dbReference type="Proteomes" id="UP001247754">
    <property type="component" value="Unassembled WGS sequence"/>
</dbReference>
<organism evidence="6 7">
    <name type="scientific">Ruixingdingia sedimenti</name>
    <dbReference type="NCBI Taxonomy" id="3073604"/>
    <lineage>
        <taxon>Bacteria</taxon>
        <taxon>Pseudomonadati</taxon>
        <taxon>Pseudomonadota</taxon>
        <taxon>Alphaproteobacteria</taxon>
        <taxon>Rhodobacterales</taxon>
        <taxon>Paracoccaceae</taxon>
        <taxon>Ruixingdingia</taxon>
    </lineage>
</organism>
<sequence length="288" mass="31530">MSDALRIRSGPFGRVALLDMDQSLVRHAHPHCHVLLKVDGADTRFLVGEVVAPLSDETAVLINAWTPHAYVHDPAAPRTLILALYIEPSWLAGFRANWLASGGAGFFSAPVGTITPRIRKATVELAASMVHAPTSTDRHEELLAELMLATIERFSEWRSVGAGLREAAQAQSIDWRIRKAISVIKNEPGNIDNIDRLADAAGMSRANFFRVFEASTGVTPRVFLNVLRLEIAAHAAAHTRESFGDLSERLGFSSQAHFTRFFRNHAGVAPSQFRNVVRLAENAGYGGF</sequence>
<evidence type="ECO:0000313" key="7">
    <source>
        <dbReference type="Proteomes" id="UP001247754"/>
    </source>
</evidence>
<feature type="domain" description="HTH araC/xylS-type" evidence="5">
    <location>
        <begin position="178"/>
        <end position="276"/>
    </location>
</feature>
<dbReference type="PANTHER" id="PTHR46796">
    <property type="entry name" value="HTH-TYPE TRANSCRIPTIONAL ACTIVATOR RHAS-RELATED"/>
    <property type="match status" value="1"/>
</dbReference>
<dbReference type="PANTHER" id="PTHR46796:SF2">
    <property type="entry name" value="TRANSCRIPTIONAL REGULATORY PROTEIN"/>
    <property type="match status" value="1"/>
</dbReference>
<evidence type="ECO:0000259" key="5">
    <source>
        <dbReference type="PROSITE" id="PS01124"/>
    </source>
</evidence>